<dbReference type="AlphaFoldDB" id="A0A9P1N714"/>
<proteinExistence type="predicted"/>
<dbReference type="EMBL" id="CANHGI010000005">
    <property type="protein sequence ID" value="CAI5450416.1"/>
    <property type="molecule type" value="Genomic_DNA"/>
</dbReference>
<evidence type="ECO:0000313" key="1">
    <source>
        <dbReference type="EMBL" id="CAI5450416.1"/>
    </source>
</evidence>
<dbReference type="OrthoDB" id="10625984at2759"/>
<reference evidence="1" key="1">
    <citation type="submission" date="2022-11" db="EMBL/GenBank/DDBJ databases">
        <authorList>
            <person name="Kikuchi T."/>
        </authorList>
    </citation>
    <scope>NUCLEOTIDE SEQUENCE</scope>
    <source>
        <strain evidence="1">PS1010</strain>
    </source>
</reference>
<comment type="caution">
    <text evidence="1">The sequence shown here is derived from an EMBL/GenBank/DDBJ whole genome shotgun (WGS) entry which is preliminary data.</text>
</comment>
<dbReference type="Proteomes" id="UP001152747">
    <property type="component" value="Unassembled WGS sequence"/>
</dbReference>
<keyword evidence="2" id="KW-1185">Reference proteome</keyword>
<dbReference type="PANTHER" id="PTHR23124">
    <property type="entry name" value="C-TYPE LECTIN DOMAIN-CONTAINING PROTEIN-RELATED-RELATED"/>
    <property type="match status" value="1"/>
</dbReference>
<evidence type="ECO:0000313" key="2">
    <source>
        <dbReference type="Proteomes" id="UP001152747"/>
    </source>
</evidence>
<protein>
    <recommendedName>
        <fullName evidence="3">C-type lectin domain-containing protein</fullName>
    </recommendedName>
</protein>
<sequence>MCGTKNSVETTTSSTQSSCPTGFTLFNRTTYSWCLSYCSFADQTKNIYDNDDISECCQSLNSKSKASGFQTTEELHKMNEIISDASTENAYNSYFVGAGKAAKCSSTQTCTPQDFFEWTDGHTSGTDGFVWSEDIDTTSAVYAILLISDDALSGSSINAVANGAICGMLAD</sequence>
<name>A0A9P1N714_9PELO</name>
<evidence type="ECO:0008006" key="3">
    <source>
        <dbReference type="Google" id="ProtNLM"/>
    </source>
</evidence>
<gene>
    <name evidence="1" type="ORF">CAMP_LOCUS13053</name>
</gene>
<organism evidence="1 2">
    <name type="scientific">Caenorhabditis angaria</name>
    <dbReference type="NCBI Taxonomy" id="860376"/>
    <lineage>
        <taxon>Eukaryota</taxon>
        <taxon>Metazoa</taxon>
        <taxon>Ecdysozoa</taxon>
        <taxon>Nematoda</taxon>
        <taxon>Chromadorea</taxon>
        <taxon>Rhabditida</taxon>
        <taxon>Rhabditina</taxon>
        <taxon>Rhabditomorpha</taxon>
        <taxon>Rhabditoidea</taxon>
        <taxon>Rhabditidae</taxon>
        <taxon>Peloderinae</taxon>
        <taxon>Caenorhabditis</taxon>
    </lineage>
</organism>
<accession>A0A9P1N714</accession>